<dbReference type="InterPro" id="IPR001841">
    <property type="entry name" value="Znf_RING"/>
</dbReference>
<evidence type="ECO:0000256" key="1">
    <source>
        <dbReference type="PROSITE-ProRule" id="PRU00175"/>
    </source>
</evidence>
<dbReference type="GO" id="GO:0008270">
    <property type="term" value="F:zinc ion binding"/>
    <property type="evidence" value="ECO:0007669"/>
    <property type="project" value="UniProtKB-KW"/>
</dbReference>
<dbReference type="SMART" id="SM00184">
    <property type="entry name" value="RING"/>
    <property type="match status" value="1"/>
</dbReference>
<reference evidence="3 4" key="1">
    <citation type="submission" date="2024-04" db="EMBL/GenBank/DDBJ databases">
        <title>Genome assembly C_amara_ONT_v2.</title>
        <authorList>
            <person name="Yant L."/>
            <person name="Moore C."/>
            <person name="Slenker M."/>
        </authorList>
    </citation>
    <scope>NUCLEOTIDE SEQUENCE [LARGE SCALE GENOMIC DNA]</scope>
    <source>
        <tissue evidence="3">Leaf</tissue>
    </source>
</reference>
<dbReference type="SUPFAM" id="SSF57850">
    <property type="entry name" value="RING/U-box"/>
    <property type="match status" value="1"/>
</dbReference>
<sequence>MGLGSDINESKQVVEPVIDGNCQICFKTLANKDEDRTPVKLRCSHQYHLDCIGSAFNKKNKMQCPTCGQMEKGQWLYAQQDRPVGESNFDDVIFEMLRMDSTTPEWHDAMLPSVETQVDRTLPSSATSTSSAPYQMNIHVDDGVRMFTIWGSVSDFEMMLQRHLQGTVNDFLWQ</sequence>
<proteinExistence type="predicted"/>
<dbReference type="Proteomes" id="UP001558713">
    <property type="component" value="Unassembled WGS sequence"/>
</dbReference>
<comment type="caution">
    <text evidence="3">The sequence shown here is derived from an EMBL/GenBank/DDBJ whole genome shotgun (WGS) entry which is preliminary data.</text>
</comment>
<dbReference type="PROSITE" id="PS50089">
    <property type="entry name" value="ZF_RING_2"/>
    <property type="match status" value="1"/>
</dbReference>
<dbReference type="PANTHER" id="PTHR46798">
    <property type="entry name" value="OS09G0511500 PROTEIN"/>
    <property type="match status" value="1"/>
</dbReference>
<evidence type="ECO:0000313" key="3">
    <source>
        <dbReference type="EMBL" id="KAL1218604.1"/>
    </source>
</evidence>
<dbReference type="InterPro" id="IPR013083">
    <property type="entry name" value="Znf_RING/FYVE/PHD"/>
</dbReference>
<name>A0ABD1BNC0_CARAN</name>
<dbReference type="InterPro" id="IPR044274">
    <property type="entry name" value="RFI2"/>
</dbReference>
<dbReference type="AlphaFoldDB" id="A0ABD1BNC0"/>
<evidence type="ECO:0000313" key="4">
    <source>
        <dbReference type="Proteomes" id="UP001558713"/>
    </source>
</evidence>
<feature type="domain" description="RING-type" evidence="2">
    <location>
        <begin position="22"/>
        <end position="67"/>
    </location>
</feature>
<dbReference type="Gene3D" id="3.30.40.10">
    <property type="entry name" value="Zinc/RING finger domain, C3HC4 (zinc finger)"/>
    <property type="match status" value="1"/>
</dbReference>
<accession>A0ABD1BNC0</accession>
<gene>
    <name evidence="3" type="ORF">V5N11_004587</name>
</gene>
<dbReference type="PANTHER" id="PTHR46798:SF17">
    <property type="entry name" value="RING_U-BOX SUPERFAMILY PROTEIN"/>
    <property type="match status" value="1"/>
</dbReference>
<keyword evidence="1" id="KW-0863">Zinc-finger</keyword>
<keyword evidence="1" id="KW-0862">Zinc</keyword>
<dbReference type="Pfam" id="PF13639">
    <property type="entry name" value="zf-RING_2"/>
    <property type="match status" value="1"/>
</dbReference>
<keyword evidence="4" id="KW-1185">Reference proteome</keyword>
<evidence type="ECO:0000259" key="2">
    <source>
        <dbReference type="PROSITE" id="PS50089"/>
    </source>
</evidence>
<organism evidence="3 4">
    <name type="scientific">Cardamine amara subsp. amara</name>
    <dbReference type="NCBI Taxonomy" id="228776"/>
    <lineage>
        <taxon>Eukaryota</taxon>
        <taxon>Viridiplantae</taxon>
        <taxon>Streptophyta</taxon>
        <taxon>Embryophyta</taxon>
        <taxon>Tracheophyta</taxon>
        <taxon>Spermatophyta</taxon>
        <taxon>Magnoliopsida</taxon>
        <taxon>eudicotyledons</taxon>
        <taxon>Gunneridae</taxon>
        <taxon>Pentapetalae</taxon>
        <taxon>rosids</taxon>
        <taxon>malvids</taxon>
        <taxon>Brassicales</taxon>
        <taxon>Brassicaceae</taxon>
        <taxon>Cardamineae</taxon>
        <taxon>Cardamine</taxon>
    </lineage>
</organism>
<keyword evidence="1" id="KW-0479">Metal-binding</keyword>
<dbReference type="EMBL" id="JBANAX010000208">
    <property type="protein sequence ID" value="KAL1218604.1"/>
    <property type="molecule type" value="Genomic_DNA"/>
</dbReference>
<protein>
    <submittedName>
        <fullName evidence="3">E3 ubiquitin-protein ligase IPI1</fullName>
    </submittedName>
</protein>